<proteinExistence type="predicted"/>
<feature type="region of interest" description="Disordered" evidence="1">
    <location>
        <begin position="247"/>
        <end position="295"/>
    </location>
</feature>
<feature type="transmembrane region" description="Helical" evidence="2">
    <location>
        <begin position="12"/>
        <end position="30"/>
    </location>
</feature>
<evidence type="ECO:0000256" key="2">
    <source>
        <dbReference type="SAM" id="Phobius"/>
    </source>
</evidence>
<sequence length="295" mass="32889">MVSSDCLCGCSILLRIGQILLAVVLLTTVLFQTNKAGQLSLFSYYLPLLAAVCSVLFYGSLLTHRLLIHFSPIIVLAGELINCALWKTSFVTSSYDFANNKPRSFSSWWTITTVGCTFMGFAFSTCALVLLCSGSIRHAWKFEEWKSREYFLLGGIFHRPGTKDACYEKQHSDEEWTEEGKPQTIYGANPEDFIITSQISLDLKYLMDKQENYEDSFDSRSEGYILDNSFSSDCQSTRSYASLEAPSEVSTMKGDNSEIQGIPFADGDNDDGGGDGWRRCSSTANGANVPQFYEE</sequence>
<protein>
    <submittedName>
        <fullName evidence="3">CIC11C00000004196</fullName>
    </submittedName>
</protein>
<feature type="compositionally biased region" description="Polar residues" evidence="1">
    <location>
        <begin position="248"/>
        <end position="259"/>
    </location>
</feature>
<evidence type="ECO:0000313" key="4">
    <source>
        <dbReference type="Proteomes" id="UP000182259"/>
    </source>
</evidence>
<evidence type="ECO:0000313" key="3">
    <source>
        <dbReference type="EMBL" id="SGZ58006.1"/>
    </source>
</evidence>
<dbReference type="AlphaFoldDB" id="A0A1L0E0D1"/>
<accession>A0A1L0E0D1</accession>
<gene>
    <name evidence="3" type="ORF">SAMEA4029009_CIC11G00000004196</name>
</gene>
<keyword evidence="2" id="KW-0472">Membrane</keyword>
<keyword evidence="2" id="KW-0812">Transmembrane</keyword>
<keyword evidence="2" id="KW-1133">Transmembrane helix</keyword>
<dbReference type="EMBL" id="LT635769">
    <property type="protein sequence ID" value="SGZ58006.1"/>
    <property type="molecule type" value="Genomic_DNA"/>
</dbReference>
<feature type="transmembrane region" description="Helical" evidence="2">
    <location>
        <begin position="42"/>
        <end position="59"/>
    </location>
</feature>
<feature type="transmembrane region" description="Helical" evidence="2">
    <location>
        <begin position="108"/>
        <end position="131"/>
    </location>
</feature>
<dbReference type="Proteomes" id="UP000182259">
    <property type="component" value="Chromosome VI"/>
</dbReference>
<reference evidence="3 4" key="1">
    <citation type="submission" date="2016-10" db="EMBL/GenBank/DDBJ databases">
        <authorList>
            <person name="de Groot N.N."/>
        </authorList>
    </citation>
    <scope>NUCLEOTIDE SEQUENCE [LARGE SCALE GENOMIC DNA]</scope>
    <source>
        <strain evidence="3 4">PYCC 4715</strain>
    </source>
</reference>
<name>A0A1L0E0D1_9ASCO</name>
<organism evidence="3 4">
    <name type="scientific">Sungouiella intermedia</name>
    <dbReference type="NCBI Taxonomy" id="45354"/>
    <lineage>
        <taxon>Eukaryota</taxon>
        <taxon>Fungi</taxon>
        <taxon>Dikarya</taxon>
        <taxon>Ascomycota</taxon>
        <taxon>Saccharomycotina</taxon>
        <taxon>Pichiomycetes</taxon>
        <taxon>Metschnikowiaceae</taxon>
        <taxon>Sungouiella</taxon>
    </lineage>
</organism>
<feature type="transmembrane region" description="Helical" evidence="2">
    <location>
        <begin position="66"/>
        <end position="88"/>
    </location>
</feature>
<evidence type="ECO:0000256" key="1">
    <source>
        <dbReference type="SAM" id="MobiDB-lite"/>
    </source>
</evidence>